<evidence type="ECO:0000256" key="1">
    <source>
        <dbReference type="SAM" id="Coils"/>
    </source>
</evidence>
<protein>
    <submittedName>
        <fullName evidence="5">HlyD family secretion protein</fullName>
    </submittedName>
</protein>
<dbReference type="OrthoDB" id="594147at2"/>
<name>A0A173MPM0_9BACT</name>
<keyword evidence="2" id="KW-0472">Membrane</keyword>
<keyword evidence="6" id="KW-1185">Reference proteome</keyword>
<dbReference type="KEGG" id="fln:FLA_5485"/>
<feature type="domain" description="Multidrug resistance protein MdtA-like barrel-sandwich hybrid" evidence="3">
    <location>
        <begin position="68"/>
        <end position="263"/>
    </location>
</feature>
<dbReference type="InterPro" id="IPR050739">
    <property type="entry name" value="MFP"/>
</dbReference>
<accession>A0A173MPM0</accession>
<dbReference type="EMBL" id="FTOR01000001">
    <property type="protein sequence ID" value="SIS73117.1"/>
    <property type="molecule type" value="Genomic_DNA"/>
</dbReference>
<dbReference type="Pfam" id="PF26002">
    <property type="entry name" value="Beta-barrel_AprE"/>
    <property type="match status" value="1"/>
</dbReference>
<proteinExistence type="predicted"/>
<keyword evidence="2" id="KW-1133">Transmembrane helix</keyword>
<evidence type="ECO:0000313" key="5">
    <source>
        <dbReference type="EMBL" id="SIS73117.1"/>
    </source>
</evidence>
<dbReference type="SUPFAM" id="SSF111369">
    <property type="entry name" value="HlyD-like secretion proteins"/>
    <property type="match status" value="2"/>
</dbReference>
<dbReference type="STRING" id="477680.SAMN05421788_101872"/>
<sequence length="384" mass="42914">MPVQTKIFPAGVIENSVEKHFHDYHPQTKAIYLVVLAAILIAFVSLFFIKVDISVRSAGAFRSVTERTEIRASVSGVVESVSVAENAPVSAGQPLFKVDARQVNEKSALENNHYAELQAQLHDLEIITGSSEAPLQTRVYRQQYSLYQQRITDARVKLNTASRTYNRYSSLYKGNVVSSAEFEKYEYEKNAAEGELSLIKQQQFSQWHGDMMQLRLQLQELQASRQVTAQEKGLYTVNAPVSGYVQQLKGIQKGSFVSAGELLGEITPDNGLIAEAYVSTTDIGLLKKGTPVRMQVDAFDYNSWGMLTGTVQSVSEDVFTAEGQPPYFKVRCVIGNSALQLRNGYKAQIKKGMTMHARFLITSRTLYQLLYDKIDDWLNPNNAA</sequence>
<evidence type="ECO:0000256" key="2">
    <source>
        <dbReference type="SAM" id="Phobius"/>
    </source>
</evidence>
<dbReference type="Gene3D" id="2.40.50.100">
    <property type="match status" value="1"/>
</dbReference>
<dbReference type="PANTHER" id="PTHR30386:SF28">
    <property type="entry name" value="EXPORTED PROTEIN"/>
    <property type="match status" value="1"/>
</dbReference>
<dbReference type="Proteomes" id="UP000186917">
    <property type="component" value="Unassembled WGS sequence"/>
</dbReference>
<keyword evidence="1" id="KW-0175">Coiled coil</keyword>
<dbReference type="AlphaFoldDB" id="A0A173MPM0"/>
<dbReference type="InterPro" id="IPR058982">
    <property type="entry name" value="Beta-barrel_AprE"/>
</dbReference>
<evidence type="ECO:0000313" key="6">
    <source>
        <dbReference type="Proteomes" id="UP000186917"/>
    </source>
</evidence>
<gene>
    <name evidence="5" type="ORF">SAMN05421788_101872</name>
</gene>
<feature type="domain" description="AprE-like beta-barrel" evidence="4">
    <location>
        <begin position="272"/>
        <end position="358"/>
    </location>
</feature>
<evidence type="ECO:0000259" key="3">
    <source>
        <dbReference type="Pfam" id="PF25917"/>
    </source>
</evidence>
<organism evidence="5 6">
    <name type="scientific">Filimonas lacunae</name>
    <dbReference type="NCBI Taxonomy" id="477680"/>
    <lineage>
        <taxon>Bacteria</taxon>
        <taxon>Pseudomonadati</taxon>
        <taxon>Bacteroidota</taxon>
        <taxon>Chitinophagia</taxon>
        <taxon>Chitinophagales</taxon>
        <taxon>Chitinophagaceae</taxon>
        <taxon>Filimonas</taxon>
    </lineage>
</organism>
<reference evidence="6" key="1">
    <citation type="submission" date="2017-01" db="EMBL/GenBank/DDBJ databases">
        <authorList>
            <person name="Varghese N."/>
            <person name="Submissions S."/>
        </authorList>
    </citation>
    <scope>NUCLEOTIDE SEQUENCE [LARGE SCALE GENOMIC DNA]</scope>
    <source>
        <strain evidence="6">DSM 21054</strain>
    </source>
</reference>
<feature type="coiled-coil region" evidence="1">
    <location>
        <begin position="182"/>
        <end position="231"/>
    </location>
</feature>
<keyword evidence="2" id="KW-0812">Transmembrane</keyword>
<dbReference type="InterPro" id="IPR058625">
    <property type="entry name" value="MdtA-like_BSH"/>
</dbReference>
<dbReference type="Pfam" id="PF25917">
    <property type="entry name" value="BSH_RND"/>
    <property type="match status" value="1"/>
</dbReference>
<dbReference type="Gene3D" id="2.40.30.170">
    <property type="match status" value="1"/>
</dbReference>
<evidence type="ECO:0000259" key="4">
    <source>
        <dbReference type="Pfam" id="PF26002"/>
    </source>
</evidence>
<dbReference type="PANTHER" id="PTHR30386">
    <property type="entry name" value="MEMBRANE FUSION SUBUNIT OF EMRAB-TOLC MULTIDRUG EFFLUX PUMP"/>
    <property type="match status" value="1"/>
</dbReference>
<feature type="transmembrane region" description="Helical" evidence="2">
    <location>
        <begin position="30"/>
        <end position="49"/>
    </location>
</feature>